<protein>
    <submittedName>
        <fullName evidence="10">M3 family oligoendopeptidase</fullName>
        <ecNumber evidence="10">3.4.-.-</ecNumber>
    </submittedName>
</protein>
<dbReference type="Gene3D" id="1.10.1370.20">
    <property type="entry name" value="Oligoendopeptidase f, C-terminal domain"/>
    <property type="match status" value="1"/>
</dbReference>
<dbReference type="RefSeq" id="WP_379231366.1">
    <property type="nucleotide sequence ID" value="NZ_JBHSTE010000001.1"/>
</dbReference>
<accession>A0ABW1V262</accession>
<comment type="caution">
    <text evidence="10">The sequence shown here is derived from an EMBL/GenBank/DDBJ whole genome shotgun (WGS) entry which is preliminary data.</text>
</comment>
<dbReference type="InterPro" id="IPR042088">
    <property type="entry name" value="OligoPept_F_C"/>
</dbReference>
<dbReference type="Pfam" id="PF01432">
    <property type="entry name" value="Peptidase_M3"/>
    <property type="match status" value="1"/>
</dbReference>
<dbReference type="NCBIfam" id="TIGR02290">
    <property type="entry name" value="M3_fam_3"/>
    <property type="match status" value="1"/>
</dbReference>
<sequence>MTYSLQWELDSIYAGGASSPQLKQELKQAEELISKLRAMLKEADALQYDRVVEQTRIVEEVLSILREADSFTACLMAQNMFDKEAVLLNDRMKNLSASYTTVLTEYDRNLCDIENEQWERFLSQPELQPLAYNLNERRDLAKHKMAPELEALAADLAIDGYHGWGDFYNTIVSRMTFTAEDGSELSAGQMSNRLDDRDREKRGAAFEQWEKGWQEQADLLTDTLNHLSGFRLKLYQNRGWSSYLEEPLHMNRMSEKTLQAMWQAVEKGKQLLIPYFKRKAKLLGVDKLQWHDVEAPLATASSTMSFDEAATFIIEQFGSFSSELADFAQEAFEKRWIEAEDRPGKRPGGFCTSLPRSKETRIFMTYSGTASNVSTLAHELGHAYHQHVMKDMPPLTQEYAMNVAETASTFAEMIVSDRALQRAQSKEEKLALVDDKIQRAVAFYMNIHARFIFESAMYEKRAEGPLTTEALNELMVAAQKEAFLDQLSLYHPHFWAAKLHFYLTDVPFYNFPYTFGYLFSAGIYKRALKEGSSFAASYDALLQDTGRLQVEELAKKHLAVDLTKTDFWEEGASLVAEDVQLFLTLTEEKLD</sequence>
<gene>
    <name evidence="10" type="ORF">ACFP56_04020</name>
</gene>
<evidence type="ECO:0000256" key="5">
    <source>
        <dbReference type="ARBA" id="ARBA00023049"/>
    </source>
</evidence>
<evidence type="ECO:0000256" key="7">
    <source>
        <dbReference type="SAM" id="Coils"/>
    </source>
</evidence>
<dbReference type="PANTHER" id="PTHR34217:SF1">
    <property type="entry name" value="CARBOXYPEPTIDASE 1"/>
    <property type="match status" value="1"/>
</dbReference>
<comment type="similarity">
    <text evidence="6">Belongs to the peptidase M3 family.</text>
</comment>
<dbReference type="Pfam" id="PF08439">
    <property type="entry name" value="Peptidase_M3_N"/>
    <property type="match status" value="1"/>
</dbReference>
<dbReference type="EC" id="3.4.-.-" evidence="10"/>
<evidence type="ECO:0000259" key="9">
    <source>
        <dbReference type="Pfam" id="PF08439"/>
    </source>
</evidence>
<evidence type="ECO:0000313" key="11">
    <source>
        <dbReference type="Proteomes" id="UP001596233"/>
    </source>
</evidence>
<feature type="domain" description="Peptidase M3A/M3B catalytic" evidence="8">
    <location>
        <begin position="195"/>
        <end position="570"/>
    </location>
</feature>
<evidence type="ECO:0000256" key="6">
    <source>
        <dbReference type="RuleBase" id="RU003435"/>
    </source>
</evidence>
<evidence type="ECO:0000313" key="10">
    <source>
        <dbReference type="EMBL" id="MFC6331778.1"/>
    </source>
</evidence>
<organism evidence="10 11">
    <name type="scientific">Paenibacillus septentrionalis</name>
    <dbReference type="NCBI Taxonomy" id="429342"/>
    <lineage>
        <taxon>Bacteria</taxon>
        <taxon>Bacillati</taxon>
        <taxon>Bacillota</taxon>
        <taxon>Bacilli</taxon>
        <taxon>Bacillales</taxon>
        <taxon>Paenibacillaceae</taxon>
        <taxon>Paenibacillus</taxon>
    </lineage>
</organism>
<dbReference type="Proteomes" id="UP001596233">
    <property type="component" value="Unassembled WGS sequence"/>
</dbReference>
<keyword evidence="1 6" id="KW-0645">Protease</keyword>
<dbReference type="InterPro" id="IPR034006">
    <property type="entry name" value="M3B_PepF_2"/>
</dbReference>
<feature type="coiled-coil region" evidence="7">
    <location>
        <begin position="19"/>
        <end position="49"/>
    </location>
</feature>
<keyword evidence="3 6" id="KW-0378">Hydrolase</keyword>
<dbReference type="InterPro" id="IPR001567">
    <property type="entry name" value="Pept_M3A_M3B_dom"/>
</dbReference>
<keyword evidence="11" id="KW-1185">Reference proteome</keyword>
<dbReference type="PANTHER" id="PTHR34217">
    <property type="entry name" value="METAL-DEPENDENT CARBOXYPEPTIDASE"/>
    <property type="match status" value="1"/>
</dbReference>
<dbReference type="InterPro" id="IPR001333">
    <property type="entry name" value="Peptidase_M32_Taq"/>
</dbReference>
<dbReference type="Gene3D" id="1.20.140.70">
    <property type="entry name" value="Oligopeptidase f, N-terminal domain"/>
    <property type="match status" value="1"/>
</dbReference>
<comment type="cofactor">
    <cofactor evidence="6">
        <name>Zn(2+)</name>
        <dbReference type="ChEBI" id="CHEBI:29105"/>
    </cofactor>
    <text evidence="6">Binds 1 zinc ion.</text>
</comment>
<keyword evidence="4 6" id="KW-0862">Zinc</keyword>
<dbReference type="InterPro" id="IPR013647">
    <property type="entry name" value="OligopepF_N_dom"/>
</dbReference>
<dbReference type="InterPro" id="IPR011977">
    <property type="entry name" value="Pept_M3B_clade3"/>
</dbReference>
<feature type="domain" description="Oligopeptidase F N-terminal" evidence="9">
    <location>
        <begin position="110"/>
        <end position="177"/>
    </location>
</feature>
<keyword evidence="2 6" id="KW-0479">Metal-binding</keyword>
<keyword evidence="7" id="KW-0175">Coiled coil</keyword>
<evidence type="ECO:0000256" key="3">
    <source>
        <dbReference type="ARBA" id="ARBA00022801"/>
    </source>
</evidence>
<evidence type="ECO:0000256" key="2">
    <source>
        <dbReference type="ARBA" id="ARBA00022723"/>
    </source>
</evidence>
<dbReference type="SUPFAM" id="SSF55486">
    <property type="entry name" value="Metalloproteases ('zincins'), catalytic domain"/>
    <property type="match status" value="1"/>
</dbReference>
<reference evidence="11" key="1">
    <citation type="journal article" date="2019" name="Int. J. Syst. Evol. Microbiol.">
        <title>The Global Catalogue of Microorganisms (GCM) 10K type strain sequencing project: providing services to taxonomists for standard genome sequencing and annotation.</title>
        <authorList>
            <consortium name="The Broad Institute Genomics Platform"/>
            <consortium name="The Broad Institute Genome Sequencing Center for Infectious Disease"/>
            <person name="Wu L."/>
            <person name="Ma J."/>
        </authorList>
    </citation>
    <scope>NUCLEOTIDE SEQUENCE [LARGE SCALE GENOMIC DNA]</scope>
    <source>
        <strain evidence="11">PCU 280</strain>
    </source>
</reference>
<dbReference type="EMBL" id="JBHSTE010000001">
    <property type="protein sequence ID" value="MFC6331778.1"/>
    <property type="molecule type" value="Genomic_DNA"/>
</dbReference>
<evidence type="ECO:0000256" key="1">
    <source>
        <dbReference type="ARBA" id="ARBA00022670"/>
    </source>
</evidence>
<proteinExistence type="inferred from homology"/>
<name>A0ABW1V262_9BACL</name>
<dbReference type="CDD" id="cd09607">
    <property type="entry name" value="M3B_PepF"/>
    <property type="match status" value="1"/>
</dbReference>
<evidence type="ECO:0000259" key="8">
    <source>
        <dbReference type="Pfam" id="PF01432"/>
    </source>
</evidence>
<evidence type="ECO:0000256" key="4">
    <source>
        <dbReference type="ARBA" id="ARBA00022833"/>
    </source>
</evidence>
<keyword evidence="5 6" id="KW-0482">Metalloprotease</keyword>
<dbReference type="GO" id="GO:0016787">
    <property type="term" value="F:hydrolase activity"/>
    <property type="evidence" value="ECO:0007669"/>
    <property type="project" value="UniProtKB-KW"/>
</dbReference>